<keyword evidence="6 13" id="KW-0863">Zinc-finger</keyword>
<protein>
    <recommendedName>
        <fullName evidence="3 13">General transcription and DNA repair factor IIH subunit TFB4</fullName>
        <shortName evidence="13">TFIIH subunit TFB4</shortName>
    </recommendedName>
    <alternativeName>
        <fullName evidence="12 13">RNA polymerase II transcription factor B subunit 4</fullName>
    </alternativeName>
</protein>
<dbReference type="AlphaFoldDB" id="A0A4P9YTE2"/>
<keyword evidence="4 13" id="KW-0479">Metal-binding</keyword>
<dbReference type="Proteomes" id="UP000278143">
    <property type="component" value="Unassembled WGS sequence"/>
</dbReference>
<dbReference type="OrthoDB" id="17307at2759"/>
<evidence type="ECO:0000256" key="10">
    <source>
        <dbReference type="ARBA" id="ARBA00023204"/>
    </source>
</evidence>
<sequence length="273" mass="30277">DEPSLLAVIIDTNPLGWTRLGHGQQANEPSTPQTGVAVFTKALRQLLVFLNAFMALDTRNRLLVLAAHPGHRYVHVVDHSHNDAESAATTAPTDQSYPPFNEMNQQIWTGIQRLYTAPETTELAANAVDDDDDDDGVVPSMLTICVDTNRVLKGHSAVRWQPRTLIISASEDVPSQYTPLMNCIFSAQRSVGRTSAFLSDVQLREHLYLPNREEVDFRAACFCHRRIINIGYVCSVCLSIFCDATDTCTTCRTPFSTKPIIMPPLDRPSEHAA</sequence>
<accession>A0A4P9YTE2</accession>
<feature type="non-terminal residue" evidence="14">
    <location>
        <position position="1"/>
    </location>
</feature>
<dbReference type="GO" id="GO:0000439">
    <property type="term" value="C:transcription factor TFIIH core complex"/>
    <property type="evidence" value="ECO:0007669"/>
    <property type="project" value="UniProtKB-UniRule"/>
</dbReference>
<evidence type="ECO:0000313" key="15">
    <source>
        <dbReference type="Proteomes" id="UP000278143"/>
    </source>
</evidence>
<evidence type="ECO:0000256" key="9">
    <source>
        <dbReference type="ARBA" id="ARBA00023163"/>
    </source>
</evidence>
<evidence type="ECO:0000256" key="2">
    <source>
        <dbReference type="ARBA" id="ARBA00005273"/>
    </source>
</evidence>
<dbReference type="GO" id="GO:0008270">
    <property type="term" value="F:zinc ion binding"/>
    <property type="evidence" value="ECO:0007669"/>
    <property type="project" value="UniProtKB-KW"/>
</dbReference>
<comment type="subunit">
    <text evidence="13">Component of the 7-subunit TFIIH core complex composed of XPB/SSL2, XPD/RAD3, SSL1, TFB1, TFB2, TFB4 and TFB5, which is active in NER. The core complex associates with the 3-subunit CTD-kinase module TFIIK composed of CCL1, KIN28 and TFB3 to form the 10-subunit holoenzyme (holo-TFIIH) active in transcription.</text>
</comment>
<keyword evidence="15" id="KW-1185">Reference proteome</keyword>
<evidence type="ECO:0000256" key="12">
    <source>
        <dbReference type="ARBA" id="ARBA00033341"/>
    </source>
</evidence>
<evidence type="ECO:0000256" key="1">
    <source>
        <dbReference type="ARBA" id="ARBA00004123"/>
    </source>
</evidence>
<evidence type="ECO:0000313" key="14">
    <source>
        <dbReference type="EMBL" id="RKP23253.1"/>
    </source>
</evidence>
<dbReference type="GO" id="GO:0006289">
    <property type="term" value="P:nucleotide-excision repair"/>
    <property type="evidence" value="ECO:0007669"/>
    <property type="project" value="UniProtKB-UniRule"/>
</dbReference>
<keyword evidence="11 13" id="KW-0539">Nucleus</keyword>
<evidence type="ECO:0000256" key="11">
    <source>
        <dbReference type="ARBA" id="ARBA00023242"/>
    </source>
</evidence>
<evidence type="ECO:0000256" key="3">
    <source>
        <dbReference type="ARBA" id="ARBA00021280"/>
    </source>
</evidence>
<comment type="subcellular location">
    <subcellularLocation>
        <location evidence="1 13">Nucleus</location>
    </subcellularLocation>
</comment>
<comment type="similarity">
    <text evidence="2 13">Belongs to the TFB4 family.</text>
</comment>
<dbReference type="EMBL" id="KZ991167">
    <property type="protein sequence ID" value="RKP23253.1"/>
    <property type="molecule type" value="Genomic_DNA"/>
</dbReference>
<organism evidence="14 15">
    <name type="scientific">Syncephalis pseudoplumigaleata</name>
    <dbReference type="NCBI Taxonomy" id="1712513"/>
    <lineage>
        <taxon>Eukaryota</taxon>
        <taxon>Fungi</taxon>
        <taxon>Fungi incertae sedis</taxon>
        <taxon>Zoopagomycota</taxon>
        <taxon>Zoopagomycotina</taxon>
        <taxon>Zoopagomycetes</taxon>
        <taxon>Zoopagales</taxon>
        <taxon>Piptocephalidaceae</taxon>
        <taxon>Syncephalis</taxon>
    </lineage>
</organism>
<evidence type="ECO:0000256" key="7">
    <source>
        <dbReference type="ARBA" id="ARBA00022833"/>
    </source>
</evidence>
<dbReference type="GO" id="GO:0005675">
    <property type="term" value="C:transcription factor TFIIH holo complex"/>
    <property type="evidence" value="ECO:0007669"/>
    <property type="project" value="UniProtKB-UniRule"/>
</dbReference>
<comment type="function">
    <text evidence="13">Component of the general transcription and DNA repair factor IIH (TFIIH) core complex, which is involved in general and transcription-coupled nucleotide excision repair (NER) of damaged DNA and, when complexed to TFIIK, in RNA transcription by RNA polymerase II. In NER, TFIIH acts by opening DNA around the lesion to allow the excision of the damaged oligonucleotide and its replacement by a new DNA fragment. In transcription, TFIIH has an essential role in transcription initiation. When the pre-initiation complex (PIC) has been established, TFIIH is required for promoter opening and promoter escape. Phosphorylation of the C-terminal tail (CTD) of the largest subunit of RNA polymerase II by the kinase module TFIIK controls the initiation of transcription.</text>
</comment>
<reference evidence="15" key="1">
    <citation type="journal article" date="2018" name="Nat. Microbiol.">
        <title>Leveraging single-cell genomics to expand the fungal tree of life.</title>
        <authorList>
            <person name="Ahrendt S.R."/>
            <person name="Quandt C.A."/>
            <person name="Ciobanu D."/>
            <person name="Clum A."/>
            <person name="Salamov A."/>
            <person name="Andreopoulos B."/>
            <person name="Cheng J.F."/>
            <person name="Woyke T."/>
            <person name="Pelin A."/>
            <person name="Henrissat B."/>
            <person name="Reynolds N.K."/>
            <person name="Benny G.L."/>
            <person name="Smith M.E."/>
            <person name="James T.Y."/>
            <person name="Grigoriev I.V."/>
        </authorList>
    </citation>
    <scope>NUCLEOTIDE SEQUENCE [LARGE SCALE GENOMIC DNA]</scope>
    <source>
        <strain evidence="15">Benny S71-1</strain>
    </source>
</reference>
<gene>
    <name evidence="14" type="ORF">SYNPS1DRAFT_18914</name>
</gene>
<evidence type="ECO:0000256" key="13">
    <source>
        <dbReference type="RuleBase" id="RU368090"/>
    </source>
</evidence>
<dbReference type="InterPro" id="IPR004600">
    <property type="entry name" value="TFIIH_Tfb4/GTF2H3"/>
</dbReference>
<keyword evidence="9 13" id="KW-0804">Transcription</keyword>
<keyword evidence="7 13" id="KW-0862">Zinc</keyword>
<name>A0A4P9YTE2_9FUNG</name>
<keyword evidence="10 13" id="KW-0234">DNA repair</keyword>
<dbReference type="Gene3D" id="3.40.50.410">
    <property type="entry name" value="von Willebrand factor, type A domain"/>
    <property type="match status" value="1"/>
</dbReference>
<keyword evidence="8 13" id="KW-0805">Transcription regulation</keyword>
<dbReference type="PANTHER" id="PTHR12831:SF0">
    <property type="entry name" value="GENERAL TRANSCRIPTION FACTOR IIH SUBUNIT 3"/>
    <property type="match status" value="1"/>
</dbReference>
<evidence type="ECO:0000256" key="6">
    <source>
        <dbReference type="ARBA" id="ARBA00022771"/>
    </source>
</evidence>
<dbReference type="GO" id="GO:0006355">
    <property type="term" value="P:regulation of DNA-templated transcription"/>
    <property type="evidence" value="ECO:0007669"/>
    <property type="project" value="InterPro"/>
</dbReference>
<dbReference type="InterPro" id="IPR036465">
    <property type="entry name" value="vWFA_dom_sf"/>
</dbReference>
<proteinExistence type="inferred from homology"/>
<keyword evidence="5 13" id="KW-0227">DNA damage</keyword>
<evidence type="ECO:0000256" key="5">
    <source>
        <dbReference type="ARBA" id="ARBA00022763"/>
    </source>
</evidence>
<evidence type="ECO:0000256" key="4">
    <source>
        <dbReference type="ARBA" id="ARBA00022723"/>
    </source>
</evidence>
<evidence type="ECO:0000256" key="8">
    <source>
        <dbReference type="ARBA" id="ARBA00023015"/>
    </source>
</evidence>
<dbReference type="Pfam" id="PF03850">
    <property type="entry name" value="Tfb4"/>
    <property type="match status" value="2"/>
</dbReference>
<dbReference type="PANTHER" id="PTHR12831">
    <property type="entry name" value="TRANSCRIPTION INITIATION FACTOR IIH TFIIH , POLYPEPTIDE 3-RELATED"/>
    <property type="match status" value="1"/>
</dbReference>